<accession>A0A8I0MVG1</accession>
<organism evidence="1 2">
    <name type="scientific">Pseudoalteromonas peptidolytica F12-50-A1</name>
    <dbReference type="NCBI Taxonomy" id="1315280"/>
    <lineage>
        <taxon>Bacteria</taxon>
        <taxon>Pseudomonadati</taxon>
        <taxon>Pseudomonadota</taxon>
        <taxon>Gammaproteobacteria</taxon>
        <taxon>Alteromonadales</taxon>
        <taxon>Pseudoalteromonadaceae</taxon>
        <taxon>Pseudoalteromonas</taxon>
    </lineage>
</organism>
<sequence>MKLKVKKKNMLNLSDNKSLNQKLTPQVAGGGFTSSWFKELSRAYCDIAK</sequence>
<dbReference type="RefSeq" id="WP_167508278.1">
    <property type="nucleotide sequence ID" value="NZ_AQHF01000022.1"/>
</dbReference>
<dbReference type="AlphaFoldDB" id="A0A8I0MVG1"/>
<dbReference type="Proteomes" id="UP000660708">
    <property type="component" value="Unassembled WGS sequence"/>
</dbReference>
<comment type="caution">
    <text evidence="1">The sequence shown here is derived from an EMBL/GenBank/DDBJ whole genome shotgun (WGS) entry which is preliminary data.</text>
</comment>
<dbReference type="EMBL" id="AQHF01000022">
    <property type="protein sequence ID" value="MBE0346595.1"/>
    <property type="molecule type" value="Genomic_DNA"/>
</dbReference>
<evidence type="ECO:0000313" key="1">
    <source>
        <dbReference type="EMBL" id="MBE0346595.1"/>
    </source>
</evidence>
<gene>
    <name evidence="1" type="ORF">PPEP_a3858</name>
</gene>
<evidence type="ECO:0000313" key="2">
    <source>
        <dbReference type="Proteomes" id="UP000660708"/>
    </source>
</evidence>
<keyword evidence="2" id="KW-1185">Reference proteome</keyword>
<reference evidence="1 2" key="1">
    <citation type="submission" date="2015-06" db="EMBL/GenBank/DDBJ databases">
        <title>Genome sequence of Pseudoalteromonas peptidolytica.</title>
        <authorList>
            <person name="Xie B.-B."/>
            <person name="Rong J.-C."/>
            <person name="Qin Q.-L."/>
            <person name="Zhang Y.-Z."/>
        </authorList>
    </citation>
    <scope>NUCLEOTIDE SEQUENCE [LARGE SCALE GENOMIC DNA]</scope>
    <source>
        <strain evidence="1 2">F12-50-A1</strain>
    </source>
</reference>
<name>A0A8I0MVG1_9GAMM</name>
<protein>
    <submittedName>
        <fullName evidence="1">Uncharacterized protein</fullName>
    </submittedName>
</protein>
<proteinExistence type="predicted"/>